<organism evidence="3 4">
    <name type="scientific">Brevibacillus fluminis</name>
    <dbReference type="NCBI Taxonomy" id="511487"/>
    <lineage>
        <taxon>Bacteria</taxon>
        <taxon>Bacillati</taxon>
        <taxon>Bacillota</taxon>
        <taxon>Bacilli</taxon>
        <taxon>Bacillales</taxon>
        <taxon>Paenibacillaceae</taxon>
        <taxon>Brevibacillus</taxon>
    </lineage>
</organism>
<dbReference type="InterPro" id="IPR036390">
    <property type="entry name" value="WH_DNA-bd_sf"/>
</dbReference>
<dbReference type="RefSeq" id="WP_122919970.1">
    <property type="nucleotide sequence ID" value="NZ_RHHQ01000017.1"/>
</dbReference>
<dbReference type="GO" id="GO:0003677">
    <property type="term" value="F:DNA binding"/>
    <property type="evidence" value="ECO:0007669"/>
    <property type="project" value="UniProtKB-KW"/>
</dbReference>
<comment type="caution">
    <text evidence="3">The sequence shown here is derived from an EMBL/GenBank/DDBJ whole genome shotgun (WGS) entry which is preliminary data.</text>
</comment>
<dbReference type="InterPro" id="IPR039422">
    <property type="entry name" value="MarR/SlyA-like"/>
</dbReference>
<keyword evidence="1" id="KW-0238">DNA-binding</keyword>
<feature type="domain" description="HTH marR-type" evidence="2">
    <location>
        <begin position="17"/>
        <end position="149"/>
    </location>
</feature>
<name>A0A3M8D9Q1_9BACL</name>
<protein>
    <submittedName>
        <fullName evidence="3">MarR family transcriptional regulator</fullName>
    </submittedName>
</protein>
<dbReference type="InterPro" id="IPR011991">
    <property type="entry name" value="ArsR-like_HTH"/>
</dbReference>
<dbReference type="AlphaFoldDB" id="A0A3M8D9Q1"/>
<dbReference type="InterPro" id="IPR036388">
    <property type="entry name" value="WH-like_DNA-bd_sf"/>
</dbReference>
<reference evidence="3 4" key="1">
    <citation type="submission" date="2018-10" db="EMBL/GenBank/DDBJ databases">
        <title>Phylogenomics of Brevibacillus.</title>
        <authorList>
            <person name="Dunlap C."/>
        </authorList>
    </citation>
    <scope>NUCLEOTIDE SEQUENCE [LARGE SCALE GENOMIC DNA]</scope>
    <source>
        <strain evidence="3 4">JCM 15716</strain>
    </source>
</reference>
<dbReference type="EMBL" id="RHHQ01000017">
    <property type="protein sequence ID" value="RNB84688.1"/>
    <property type="molecule type" value="Genomic_DNA"/>
</dbReference>
<evidence type="ECO:0000313" key="3">
    <source>
        <dbReference type="EMBL" id="RNB84688.1"/>
    </source>
</evidence>
<dbReference type="PRINTS" id="PR00598">
    <property type="entry name" value="HTHMARR"/>
</dbReference>
<evidence type="ECO:0000259" key="2">
    <source>
        <dbReference type="PROSITE" id="PS50995"/>
    </source>
</evidence>
<evidence type="ECO:0000256" key="1">
    <source>
        <dbReference type="ARBA" id="ARBA00023125"/>
    </source>
</evidence>
<evidence type="ECO:0000313" key="4">
    <source>
        <dbReference type="Proteomes" id="UP000271031"/>
    </source>
</evidence>
<dbReference type="Gene3D" id="1.10.10.10">
    <property type="entry name" value="Winged helix-like DNA-binding domain superfamily/Winged helix DNA-binding domain"/>
    <property type="match status" value="1"/>
</dbReference>
<dbReference type="PROSITE" id="PS50995">
    <property type="entry name" value="HTH_MARR_2"/>
    <property type="match status" value="1"/>
</dbReference>
<sequence length="164" mass="18330">MSTNESGFFAPDLSPAHWELLQELRRNSARAVMFHQKISEKLGLNATDHKCLDFLNQEGSATAGRLAELTGLTTGAVTSVIDRLEQAGYVVRDKDPNDRRRVLVKPVEGGAQHISPLFQSVFQATVQLLSAYSEQEIHLILDFIKRSNELTLNEMAILEQQHDS</sequence>
<dbReference type="OrthoDB" id="162531at2"/>
<dbReference type="GO" id="GO:0006950">
    <property type="term" value="P:response to stress"/>
    <property type="evidence" value="ECO:0007669"/>
    <property type="project" value="TreeGrafter"/>
</dbReference>
<dbReference type="SUPFAM" id="SSF46785">
    <property type="entry name" value="Winged helix' DNA-binding domain"/>
    <property type="match status" value="1"/>
</dbReference>
<accession>A0A3M8D9Q1</accession>
<dbReference type="PANTHER" id="PTHR33164:SF106">
    <property type="entry name" value="TRANSCRIPTIONAL REGULATORY PROTEIN"/>
    <property type="match status" value="1"/>
</dbReference>
<dbReference type="InterPro" id="IPR000835">
    <property type="entry name" value="HTH_MarR-typ"/>
</dbReference>
<dbReference type="PANTHER" id="PTHR33164">
    <property type="entry name" value="TRANSCRIPTIONAL REGULATOR, MARR FAMILY"/>
    <property type="match status" value="1"/>
</dbReference>
<dbReference type="Pfam" id="PF01047">
    <property type="entry name" value="MarR"/>
    <property type="match status" value="1"/>
</dbReference>
<dbReference type="SMART" id="SM00347">
    <property type="entry name" value="HTH_MARR"/>
    <property type="match status" value="1"/>
</dbReference>
<dbReference type="Proteomes" id="UP000271031">
    <property type="component" value="Unassembled WGS sequence"/>
</dbReference>
<dbReference type="CDD" id="cd00090">
    <property type="entry name" value="HTH_ARSR"/>
    <property type="match status" value="1"/>
</dbReference>
<gene>
    <name evidence="3" type="ORF">EDM56_21525</name>
</gene>
<dbReference type="GO" id="GO:0003700">
    <property type="term" value="F:DNA-binding transcription factor activity"/>
    <property type="evidence" value="ECO:0007669"/>
    <property type="project" value="InterPro"/>
</dbReference>
<proteinExistence type="predicted"/>
<keyword evidence="4" id="KW-1185">Reference proteome</keyword>